<feature type="region of interest" description="Disordered" evidence="1">
    <location>
        <begin position="1"/>
        <end position="37"/>
    </location>
</feature>
<evidence type="ECO:0000313" key="2">
    <source>
        <dbReference type="EMBL" id="AWV21272.1"/>
    </source>
</evidence>
<reference evidence="2" key="1">
    <citation type="submission" date="2017-12" db="EMBL/GenBank/DDBJ databases">
        <authorList>
            <person name="Martens C."/>
            <person name="Dahlstrom E."/>
            <person name="Barbian K."/>
            <person name="Sykora L."/>
            <person name="Ricklefs S."/>
            <person name="Bruno D."/>
            <person name="Anzick I."/>
            <person name="Myles I."/>
            <person name="Datta S.K."/>
        </authorList>
    </citation>
    <scope>NUCLEOTIDE SEQUENCE</scope>
    <source>
        <strain evidence="2">AD2</strain>
    </source>
</reference>
<dbReference type="EMBL" id="CP025189">
    <property type="protein sequence ID" value="AWV21272.1"/>
    <property type="molecule type" value="Genomic_DNA"/>
</dbReference>
<dbReference type="AlphaFoldDB" id="A0A4Y1MTC5"/>
<evidence type="ECO:0000256" key="1">
    <source>
        <dbReference type="SAM" id="MobiDB-lite"/>
    </source>
</evidence>
<protein>
    <submittedName>
        <fullName evidence="2">Uncharacterized protein</fullName>
    </submittedName>
</protein>
<feature type="compositionally biased region" description="Basic and acidic residues" evidence="1">
    <location>
        <begin position="52"/>
        <end position="62"/>
    </location>
</feature>
<feature type="compositionally biased region" description="Basic and acidic residues" evidence="1">
    <location>
        <begin position="1"/>
        <end position="12"/>
    </location>
</feature>
<sequence>MPGHPHGGEARPRSRRAGPAVLQESRTQVTNRLGRRARAEGCSRFRWPWPPDAERKRRDRAWNGRPGRQDTVAGMADTPYFFVPAGS</sequence>
<accession>A0A4Y1MTC5</accession>
<proteinExistence type="predicted"/>
<name>A0A4Y1MTC5_9PROT</name>
<gene>
    <name evidence="2" type="ORF">RADP37_03996</name>
</gene>
<organism evidence="2">
    <name type="scientific">Roseomonas mucosa</name>
    <dbReference type="NCBI Taxonomy" id="207340"/>
    <lineage>
        <taxon>Bacteria</taxon>
        <taxon>Pseudomonadati</taxon>
        <taxon>Pseudomonadota</taxon>
        <taxon>Alphaproteobacteria</taxon>
        <taxon>Acetobacterales</taxon>
        <taxon>Roseomonadaceae</taxon>
        <taxon>Roseomonas</taxon>
    </lineage>
</organism>
<feature type="region of interest" description="Disordered" evidence="1">
    <location>
        <begin position="50"/>
        <end position="75"/>
    </location>
</feature>